<evidence type="ECO:0000259" key="2">
    <source>
        <dbReference type="Pfam" id="PF14613"/>
    </source>
</evidence>
<dbReference type="OrthoDB" id="19394at2759"/>
<evidence type="ECO:0000256" key="1">
    <source>
        <dbReference type="SAM" id="MobiDB-lite"/>
    </source>
</evidence>
<feature type="region of interest" description="Disordered" evidence="1">
    <location>
        <begin position="243"/>
        <end position="295"/>
    </location>
</feature>
<protein>
    <submittedName>
        <fullName evidence="4">Uncharacterized protein</fullName>
    </submittedName>
</protein>
<feature type="compositionally biased region" description="Basic and acidic residues" evidence="1">
    <location>
        <begin position="334"/>
        <end position="344"/>
    </location>
</feature>
<accession>A0A1J8QDN4</accession>
<name>A0A1J8QDN4_9AGAM</name>
<reference evidence="4 5" key="1">
    <citation type="submission" date="2016-03" db="EMBL/GenBank/DDBJ databases">
        <title>Comparative genomics of the ectomycorrhizal sister species Rhizopogon vinicolor and Rhizopogon vesiculosus (Basidiomycota: Boletales) reveals a divergence of the mating type B locus.</title>
        <authorList>
            <person name="Mujic A.B."/>
            <person name="Kuo A."/>
            <person name="Tritt A."/>
            <person name="Lipzen A."/>
            <person name="Chen C."/>
            <person name="Johnson J."/>
            <person name="Sharma A."/>
            <person name="Barry K."/>
            <person name="Grigoriev I.V."/>
            <person name="Spatafora J.W."/>
        </authorList>
    </citation>
    <scope>NUCLEOTIDE SEQUENCE [LARGE SCALE GENOMIC DNA]</scope>
    <source>
        <strain evidence="4 5">AM-OR11-056</strain>
    </source>
</reference>
<proteinExistence type="predicted"/>
<feature type="region of interest" description="Disordered" evidence="1">
    <location>
        <begin position="1"/>
        <end position="21"/>
    </location>
</feature>
<organism evidence="4 5">
    <name type="scientific">Rhizopogon vesiculosus</name>
    <dbReference type="NCBI Taxonomy" id="180088"/>
    <lineage>
        <taxon>Eukaryota</taxon>
        <taxon>Fungi</taxon>
        <taxon>Dikarya</taxon>
        <taxon>Basidiomycota</taxon>
        <taxon>Agaricomycotina</taxon>
        <taxon>Agaricomycetes</taxon>
        <taxon>Agaricomycetidae</taxon>
        <taxon>Boletales</taxon>
        <taxon>Suillineae</taxon>
        <taxon>Rhizopogonaceae</taxon>
        <taxon>Rhizopogon</taxon>
    </lineage>
</organism>
<dbReference type="GO" id="GO:0008289">
    <property type="term" value="F:lipid binding"/>
    <property type="evidence" value="ECO:0007669"/>
    <property type="project" value="InterPro"/>
</dbReference>
<dbReference type="Gene3D" id="3.15.10.10">
    <property type="entry name" value="Bactericidal permeability-increasing protein, domain 1"/>
    <property type="match status" value="1"/>
</dbReference>
<evidence type="ECO:0000313" key="4">
    <source>
        <dbReference type="EMBL" id="OJA19061.1"/>
    </source>
</evidence>
<dbReference type="AlphaFoldDB" id="A0A1J8QDN4"/>
<dbReference type="InterPro" id="IPR017943">
    <property type="entry name" value="Bactericidal_perm-incr_a/b_dom"/>
</dbReference>
<dbReference type="Pfam" id="PF19343">
    <property type="entry name" value="HAM1_N"/>
    <property type="match status" value="1"/>
</dbReference>
<feature type="region of interest" description="Disordered" evidence="1">
    <location>
        <begin position="325"/>
        <end position="344"/>
    </location>
</feature>
<dbReference type="InterPro" id="IPR045967">
    <property type="entry name" value="HAM1-like_N"/>
</dbReference>
<dbReference type="EMBL" id="LVVM01001196">
    <property type="protein sequence ID" value="OJA19061.1"/>
    <property type="molecule type" value="Genomic_DNA"/>
</dbReference>
<feature type="compositionally biased region" description="Basic and acidic residues" evidence="1">
    <location>
        <begin position="307"/>
        <end position="319"/>
    </location>
</feature>
<feature type="compositionally biased region" description="Basic and acidic residues" evidence="1">
    <location>
        <begin position="261"/>
        <end position="279"/>
    </location>
</feature>
<feature type="region of interest" description="Disordered" evidence="1">
    <location>
        <begin position="300"/>
        <end position="319"/>
    </location>
</feature>
<dbReference type="SUPFAM" id="SSF55394">
    <property type="entry name" value="Bactericidal permeability-increasing protein, BPI"/>
    <property type="match status" value="1"/>
</dbReference>
<sequence length="844" mass="96132">MSLPPTTKDISEHPKAGSVVAPADRATMEADVSRKINFYGVIEAFRQGRMPDNHQIDETLQYLLKTSPVDEKKLSPDGRKLIQDSRDIIETARLIVKEKNTDELFQNFVWNTRDVSLDSVKTDPGATAPVDRSKLDEDRQTAVRHLRTILSLILTNSEVRKLLTDFSVIGRDLLAKGASKAAEHLRPGEAELARVDEAAPQDEFVTKGGRKVGPGETPVLEAKVPGTDTTVEQHPRADDAKVITGNGEEKSGKQVVGEGRGALEEAQNRARGAKDDMQEKAYQAKGTAQEQADQARQQGNLNGVGLDHPEAEEKKQGLRDRVRGFAGGITDRVPQQHRERAHDQLERSRKFLTEEYFPVERRDQFIYRGKKVIIECQKHDDYQEAMKWLLGFIEEYATHGHAVAGHGKERSSAITENQALKAATSELRELLERFANGHSMDGIFDACHVLIDDARRDEEFKDWFRHLNSFMRKVLLQAGYVLEEDCNREGSEIRESGRKFWDQKYKTDFDSLFDAIGKWFSAMGEDPLNKRFGEDWARLTHDLLFDSEGSLKFKFELWSDIRKVILPTLVEEVGYIPIPRVEYTDDEFDVVIENITLQGRNMFPTIMSMEAHNFFKCSPYQTIEDIRHHEFTITLEQIQADMRDVALYFRKKTGFPKLRDSGIADVILGGQGLTVTIHLVSSDKDRSSVFKVKDVHVKVDTLKFSIRDAKHEFWYKTFRPIATNMVKKQIQKAVGEAIRTGLEYLDGQLVTVRNRMEETKANEDMSRRQALQDLFKRKKEETESVKTSESKAHFKVVHNKRASMINEGHPTGWVNRTTDREEKAKLGKEWRSEAFSIVPAKASS</sequence>
<gene>
    <name evidence="4" type="ORF">AZE42_09041</name>
</gene>
<feature type="compositionally biased region" description="Polar residues" evidence="1">
    <location>
        <begin position="286"/>
        <end position="295"/>
    </location>
</feature>
<evidence type="ECO:0000313" key="5">
    <source>
        <dbReference type="Proteomes" id="UP000183567"/>
    </source>
</evidence>
<dbReference type="PANTHER" id="PTHR31138:SF1">
    <property type="entry name" value="PDZ DOMAIN-CONTAINING PROTEIN"/>
    <property type="match status" value="1"/>
</dbReference>
<keyword evidence="5" id="KW-1185">Reference proteome</keyword>
<evidence type="ECO:0000259" key="3">
    <source>
        <dbReference type="Pfam" id="PF19343"/>
    </source>
</evidence>
<dbReference type="PANTHER" id="PTHR31138">
    <property type="entry name" value="CHROMOSOME 19, WHOLE GENOME SHOTGUN SEQUENCE"/>
    <property type="match status" value="1"/>
</dbReference>
<dbReference type="Proteomes" id="UP000183567">
    <property type="component" value="Unassembled WGS sequence"/>
</dbReference>
<feature type="compositionally biased region" description="Basic and acidic residues" evidence="1">
    <location>
        <begin position="243"/>
        <end position="252"/>
    </location>
</feature>
<dbReference type="InterPro" id="IPR027842">
    <property type="entry name" value="HAM1-like_C"/>
</dbReference>
<dbReference type="Pfam" id="PF14613">
    <property type="entry name" value="HAM1_C"/>
    <property type="match status" value="1"/>
</dbReference>
<feature type="domain" description="HAM1-like N-terminal" evidence="3">
    <location>
        <begin position="15"/>
        <end position="685"/>
    </location>
</feature>
<dbReference type="STRING" id="180088.A0A1J8QDN4"/>
<comment type="caution">
    <text evidence="4">The sequence shown here is derived from an EMBL/GenBank/DDBJ whole genome shotgun (WGS) entry which is preliminary data.</text>
</comment>
<feature type="domain" description="HAM1-like C-terminal" evidence="2">
    <location>
        <begin position="697"/>
        <end position="844"/>
    </location>
</feature>